<name>A0A3M8SIH4_9ACTN</name>
<reference evidence="1 2" key="1">
    <citation type="submission" date="2018-11" db="EMBL/GenBank/DDBJ databases">
        <title>The Potential of Streptomyces as Biocontrol Agents against the Tomato grey mould, Botrytis cinerea (Gray mold) Frontiers in Microbiology.</title>
        <authorList>
            <person name="Li D."/>
        </authorList>
    </citation>
    <scope>NUCLEOTIDE SEQUENCE [LARGE SCALE GENOMIC DNA]</scope>
    <source>
        <strain evidence="1 2">NEAU-LD23</strain>
    </source>
</reference>
<gene>
    <name evidence="1" type="ORF">EEJ42_47040</name>
</gene>
<evidence type="ECO:0000313" key="1">
    <source>
        <dbReference type="EMBL" id="RNF81148.1"/>
    </source>
</evidence>
<keyword evidence="2" id="KW-1185">Reference proteome</keyword>
<organism evidence="1 2">
    <name type="scientific">Streptomyces botrytidirepellens</name>
    <dbReference type="NCBI Taxonomy" id="2486417"/>
    <lineage>
        <taxon>Bacteria</taxon>
        <taxon>Bacillati</taxon>
        <taxon>Actinomycetota</taxon>
        <taxon>Actinomycetes</taxon>
        <taxon>Kitasatosporales</taxon>
        <taxon>Streptomycetaceae</taxon>
        <taxon>Streptomyces</taxon>
    </lineage>
</organism>
<proteinExistence type="predicted"/>
<dbReference type="SUPFAM" id="SSF55811">
    <property type="entry name" value="Nudix"/>
    <property type="match status" value="1"/>
</dbReference>
<dbReference type="Gene3D" id="3.90.79.10">
    <property type="entry name" value="Nucleoside Triphosphate Pyrophosphohydrolase"/>
    <property type="match status" value="1"/>
</dbReference>
<dbReference type="AlphaFoldDB" id="A0A3M8SIH4"/>
<dbReference type="CDD" id="cd03424">
    <property type="entry name" value="NUDIX_ADPRase_Nudt5_UGPPase_Nudt14"/>
    <property type="match status" value="1"/>
</dbReference>
<dbReference type="EMBL" id="RIBZ01000869">
    <property type="protein sequence ID" value="RNF81148.1"/>
    <property type="molecule type" value="Genomic_DNA"/>
</dbReference>
<dbReference type="RefSeq" id="WP_123108278.1">
    <property type="nucleotide sequence ID" value="NZ_RIBZ01000869.1"/>
</dbReference>
<dbReference type="InterPro" id="IPR015797">
    <property type="entry name" value="NUDIX_hydrolase-like_dom_sf"/>
</dbReference>
<sequence>MTPAVPLPRSMFTLPADVGDRLDHTPESAYAHLRDTHPTWFLSPPGVGAIGIMGWPMAEGQVLHRDEERVVLQDPVILPDGQQTRRLRLLATRSEPPVAVLPLLDGDVVLVDRFRHAARTWQWEILRGVGIEGVADAENAAGQLHDQLGTSASEVIALGQVHPDPAILAEAVLLYAARIDVVGELAHGAGIRRVRAVAFAEAEQMAQAGQLTDAVAITALFRARRAGLAD</sequence>
<accession>A0A3M8SIH4</accession>
<protein>
    <submittedName>
        <fullName evidence="1">Uncharacterized protein</fullName>
    </submittedName>
</protein>
<comment type="caution">
    <text evidence="1">The sequence shown here is derived from an EMBL/GenBank/DDBJ whole genome shotgun (WGS) entry which is preliminary data.</text>
</comment>
<dbReference type="Proteomes" id="UP000275401">
    <property type="component" value="Unassembled WGS sequence"/>
</dbReference>
<evidence type="ECO:0000313" key="2">
    <source>
        <dbReference type="Proteomes" id="UP000275401"/>
    </source>
</evidence>